<sequence>MRKGGLEHIVTTRKIECRQDRESGSADRALDDDDVQIHCLISPVLDTVFIG</sequence>
<organism evidence="1">
    <name type="scientific">Arion vulgaris</name>
    <dbReference type="NCBI Taxonomy" id="1028688"/>
    <lineage>
        <taxon>Eukaryota</taxon>
        <taxon>Metazoa</taxon>
        <taxon>Spiralia</taxon>
        <taxon>Lophotrochozoa</taxon>
        <taxon>Mollusca</taxon>
        <taxon>Gastropoda</taxon>
        <taxon>Heterobranchia</taxon>
        <taxon>Euthyneura</taxon>
        <taxon>Panpulmonata</taxon>
        <taxon>Eupulmonata</taxon>
        <taxon>Stylommatophora</taxon>
        <taxon>Helicina</taxon>
        <taxon>Arionoidea</taxon>
        <taxon>Arionidae</taxon>
        <taxon>Arion</taxon>
    </lineage>
</organism>
<proteinExistence type="predicted"/>
<reference evidence="1" key="1">
    <citation type="submission" date="2014-12" db="EMBL/GenBank/DDBJ databases">
        <title>Insight into the proteome of Arion vulgaris.</title>
        <authorList>
            <person name="Aradska J."/>
            <person name="Bulat T."/>
            <person name="Smidak R."/>
            <person name="Sarate P."/>
            <person name="Gangsoo J."/>
            <person name="Sialana F."/>
            <person name="Bilban M."/>
            <person name="Lubec G."/>
        </authorList>
    </citation>
    <scope>NUCLEOTIDE SEQUENCE</scope>
    <source>
        <tissue evidence="1">Skin</tissue>
    </source>
</reference>
<evidence type="ECO:0000313" key="1">
    <source>
        <dbReference type="EMBL" id="CEK94114.1"/>
    </source>
</evidence>
<name>A0A0B7BLA8_9EUPU</name>
<dbReference type="EMBL" id="HACG01047249">
    <property type="protein sequence ID" value="CEK94114.1"/>
    <property type="molecule type" value="Transcribed_RNA"/>
</dbReference>
<protein>
    <submittedName>
        <fullName evidence="1">Uncharacterized protein</fullName>
    </submittedName>
</protein>
<accession>A0A0B7BLA8</accession>
<dbReference type="AlphaFoldDB" id="A0A0B7BLA8"/>
<gene>
    <name evidence="1" type="primary">ORF199012</name>
</gene>